<dbReference type="InterPro" id="IPR005119">
    <property type="entry name" value="LysR_subst-bd"/>
</dbReference>
<dbReference type="InterPro" id="IPR058163">
    <property type="entry name" value="LysR-type_TF_proteobact-type"/>
</dbReference>
<dbReference type="Gene3D" id="1.10.10.10">
    <property type="entry name" value="Winged helix-like DNA-binding domain superfamily/Winged helix DNA-binding domain"/>
    <property type="match status" value="1"/>
</dbReference>
<evidence type="ECO:0000256" key="3">
    <source>
        <dbReference type="ARBA" id="ARBA00023125"/>
    </source>
</evidence>
<dbReference type="CDD" id="cd08422">
    <property type="entry name" value="PBP2_CrgA_like"/>
    <property type="match status" value="1"/>
</dbReference>
<dbReference type="Proteomes" id="UP001156601">
    <property type="component" value="Unassembled WGS sequence"/>
</dbReference>
<evidence type="ECO:0000256" key="2">
    <source>
        <dbReference type="ARBA" id="ARBA00023015"/>
    </source>
</evidence>
<dbReference type="GO" id="GO:0043565">
    <property type="term" value="F:sequence-specific DNA binding"/>
    <property type="evidence" value="ECO:0007669"/>
    <property type="project" value="TreeGrafter"/>
</dbReference>
<sequence>MDKLNCMTAFCEVVKAGSFSAGAKNLNVSKVLISRYVAQLEDDLGVRLLQRTTRKMSLTDEGSEYYHRCQVLLNAFDELENSTKDKYQGVHGQLRIAVPSQEFTCAHLIPFISQFSQQYPDVTLDINLADRYIDIVEEGYDLAVRIGKLDDSSLIAKKLSDAELVLCTSPEYLKNQATITHPKDLQQQKLIIDTNYRGGKSWKFTNQSKEHVIQPTGHIKLNSAMAVKRCLISGAGIGICPSFSVDKEIESGQLIRLLPEWKLMNLGIYVIFSHRNHLSPKVRAFINAISEHFAQQQ</sequence>
<keyword evidence="4" id="KW-0804">Transcription</keyword>
<feature type="domain" description="HTH lysR-type" evidence="5">
    <location>
        <begin position="1"/>
        <end position="59"/>
    </location>
</feature>
<dbReference type="Pfam" id="PF03466">
    <property type="entry name" value="LysR_substrate"/>
    <property type="match status" value="1"/>
</dbReference>
<dbReference type="FunFam" id="1.10.10.10:FF:000001">
    <property type="entry name" value="LysR family transcriptional regulator"/>
    <property type="match status" value="1"/>
</dbReference>
<reference evidence="6" key="2">
    <citation type="submission" date="2023-01" db="EMBL/GenBank/DDBJ databases">
        <title>Draft genome sequence of Agaribacter marinus strain NBRC 110023.</title>
        <authorList>
            <person name="Sun Q."/>
            <person name="Mori K."/>
        </authorList>
    </citation>
    <scope>NUCLEOTIDE SEQUENCE</scope>
    <source>
        <strain evidence="6">NBRC 110023</strain>
    </source>
</reference>
<dbReference type="PANTHER" id="PTHR30537">
    <property type="entry name" value="HTH-TYPE TRANSCRIPTIONAL REGULATOR"/>
    <property type="match status" value="1"/>
</dbReference>
<protein>
    <submittedName>
        <fullName evidence="6">LysR family transcriptional regulator</fullName>
    </submittedName>
</protein>
<evidence type="ECO:0000256" key="1">
    <source>
        <dbReference type="ARBA" id="ARBA00009437"/>
    </source>
</evidence>
<dbReference type="RefSeq" id="WP_284217619.1">
    <property type="nucleotide sequence ID" value="NZ_BSOT01000006.1"/>
</dbReference>
<evidence type="ECO:0000313" key="6">
    <source>
        <dbReference type="EMBL" id="GLR71261.1"/>
    </source>
</evidence>
<dbReference type="PROSITE" id="PS50931">
    <property type="entry name" value="HTH_LYSR"/>
    <property type="match status" value="1"/>
</dbReference>
<organism evidence="6 7">
    <name type="scientific">Agaribacter marinus</name>
    <dbReference type="NCBI Taxonomy" id="1431249"/>
    <lineage>
        <taxon>Bacteria</taxon>
        <taxon>Pseudomonadati</taxon>
        <taxon>Pseudomonadota</taxon>
        <taxon>Gammaproteobacteria</taxon>
        <taxon>Alteromonadales</taxon>
        <taxon>Alteromonadaceae</taxon>
        <taxon>Agaribacter</taxon>
    </lineage>
</organism>
<reference evidence="6" key="1">
    <citation type="journal article" date="2014" name="Int. J. Syst. Evol. Microbiol.">
        <title>Complete genome sequence of Corynebacterium casei LMG S-19264T (=DSM 44701T), isolated from a smear-ripened cheese.</title>
        <authorList>
            <consortium name="US DOE Joint Genome Institute (JGI-PGF)"/>
            <person name="Walter F."/>
            <person name="Albersmeier A."/>
            <person name="Kalinowski J."/>
            <person name="Ruckert C."/>
        </authorList>
    </citation>
    <scope>NUCLEOTIDE SEQUENCE</scope>
    <source>
        <strain evidence="6">NBRC 110023</strain>
    </source>
</reference>
<dbReference type="GO" id="GO:0006351">
    <property type="term" value="P:DNA-templated transcription"/>
    <property type="evidence" value="ECO:0007669"/>
    <property type="project" value="TreeGrafter"/>
</dbReference>
<comment type="similarity">
    <text evidence="1">Belongs to the LysR transcriptional regulatory family.</text>
</comment>
<evidence type="ECO:0000259" key="5">
    <source>
        <dbReference type="PROSITE" id="PS50931"/>
    </source>
</evidence>
<dbReference type="AlphaFoldDB" id="A0AA37T0C2"/>
<keyword evidence="2" id="KW-0805">Transcription regulation</keyword>
<name>A0AA37T0C2_9ALTE</name>
<dbReference type="Gene3D" id="3.40.190.290">
    <property type="match status" value="1"/>
</dbReference>
<keyword evidence="7" id="KW-1185">Reference proteome</keyword>
<dbReference type="SUPFAM" id="SSF46785">
    <property type="entry name" value="Winged helix' DNA-binding domain"/>
    <property type="match status" value="1"/>
</dbReference>
<proteinExistence type="inferred from homology"/>
<dbReference type="EMBL" id="BSOT01000006">
    <property type="protein sequence ID" value="GLR71261.1"/>
    <property type="molecule type" value="Genomic_DNA"/>
</dbReference>
<comment type="caution">
    <text evidence="6">The sequence shown here is derived from an EMBL/GenBank/DDBJ whole genome shotgun (WGS) entry which is preliminary data.</text>
</comment>
<dbReference type="InterPro" id="IPR000847">
    <property type="entry name" value="LysR_HTH_N"/>
</dbReference>
<dbReference type="GO" id="GO:0003700">
    <property type="term" value="F:DNA-binding transcription factor activity"/>
    <property type="evidence" value="ECO:0007669"/>
    <property type="project" value="InterPro"/>
</dbReference>
<evidence type="ECO:0000313" key="7">
    <source>
        <dbReference type="Proteomes" id="UP001156601"/>
    </source>
</evidence>
<dbReference type="Pfam" id="PF00126">
    <property type="entry name" value="HTH_1"/>
    <property type="match status" value="1"/>
</dbReference>
<dbReference type="InterPro" id="IPR036390">
    <property type="entry name" value="WH_DNA-bd_sf"/>
</dbReference>
<dbReference type="SUPFAM" id="SSF53850">
    <property type="entry name" value="Periplasmic binding protein-like II"/>
    <property type="match status" value="1"/>
</dbReference>
<evidence type="ECO:0000256" key="4">
    <source>
        <dbReference type="ARBA" id="ARBA00023163"/>
    </source>
</evidence>
<dbReference type="InterPro" id="IPR036388">
    <property type="entry name" value="WH-like_DNA-bd_sf"/>
</dbReference>
<accession>A0AA37T0C2</accession>
<dbReference type="PANTHER" id="PTHR30537:SF5">
    <property type="entry name" value="HTH-TYPE TRANSCRIPTIONAL ACTIVATOR TTDR-RELATED"/>
    <property type="match status" value="1"/>
</dbReference>
<gene>
    <name evidence="6" type="ORF">GCM10007852_21690</name>
</gene>
<keyword evidence="3" id="KW-0238">DNA-binding</keyword>